<dbReference type="EMBL" id="JAFBFC010000007">
    <property type="protein sequence ID" value="MBM7704522.1"/>
    <property type="molecule type" value="Genomic_DNA"/>
</dbReference>
<accession>A0ABS2QYM6</accession>
<feature type="region of interest" description="Disordered" evidence="1">
    <location>
        <begin position="22"/>
        <end position="100"/>
    </location>
</feature>
<feature type="chain" id="PRO_5047486677" evidence="2">
    <location>
        <begin position="26"/>
        <end position="224"/>
    </location>
</feature>
<keyword evidence="4" id="KW-1185">Reference proteome</keyword>
<feature type="signal peptide" evidence="2">
    <location>
        <begin position="1"/>
        <end position="25"/>
    </location>
</feature>
<sequence length="224" mass="24966">MKSMNKFFIVSACLALLLSACGTGSQSNGSSQPAKNTSTTEQSEPAANEVEDGSSEEEATEQSSSTEGTETTQESVEQTEEQASSKEVEEDVTTVTSENQGYSIQLLDGYELMEEEPRKDVIALTEDEHTFMRIEMIPEDMTIEEAEENMKQLAMAIDVNTKPREEFSREGMLQDAIWYESYTEEDAIHSILVKGTTPMQLTIYTAKDQNHVEPFLEMASTIKK</sequence>
<keyword evidence="2" id="KW-0732">Signal</keyword>
<comment type="caution">
    <text evidence="3">The sequence shown here is derived from an EMBL/GenBank/DDBJ whole genome shotgun (WGS) entry which is preliminary data.</text>
</comment>
<evidence type="ECO:0000256" key="1">
    <source>
        <dbReference type="SAM" id="MobiDB-lite"/>
    </source>
</evidence>
<name>A0ABS2QYM6_9BACI</name>
<feature type="compositionally biased region" description="Acidic residues" evidence="1">
    <location>
        <begin position="49"/>
        <end position="60"/>
    </location>
</feature>
<evidence type="ECO:0000256" key="2">
    <source>
        <dbReference type="SAM" id="SignalP"/>
    </source>
</evidence>
<feature type="compositionally biased region" description="Polar residues" evidence="1">
    <location>
        <begin position="22"/>
        <end position="45"/>
    </location>
</feature>
<dbReference type="PROSITE" id="PS51257">
    <property type="entry name" value="PROKAR_LIPOPROTEIN"/>
    <property type="match status" value="1"/>
</dbReference>
<reference evidence="3 4" key="1">
    <citation type="submission" date="2021-01" db="EMBL/GenBank/DDBJ databases">
        <title>Genomic Encyclopedia of Type Strains, Phase IV (KMG-IV): sequencing the most valuable type-strain genomes for metagenomic binning, comparative biology and taxonomic classification.</title>
        <authorList>
            <person name="Goeker M."/>
        </authorList>
    </citation>
    <scope>NUCLEOTIDE SEQUENCE [LARGE SCALE GENOMIC DNA]</scope>
    <source>
        <strain evidence="3 4">DSM 104297</strain>
    </source>
</reference>
<evidence type="ECO:0000313" key="4">
    <source>
        <dbReference type="Proteomes" id="UP000809829"/>
    </source>
</evidence>
<organism evidence="3 4">
    <name type="scientific">Priestia iocasae</name>
    <dbReference type="NCBI Taxonomy" id="2291674"/>
    <lineage>
        <taxon>Bacteria</taxon>
        <taxon>Bacillati</taxon>
        <taxon>Bacillota</taxon>
        <taxon>Bacilli</taxon>
        <taxon>Bacillales</taxon>
        <taxon>Bacillaceae</taxon>
        <taxon>Priestia</taxon>
    </lineage>
</organism>
<gene>
    <name evidence="3" type="ORF">JOC83_003379</name>
</gene>
<evidence type="ECO:0000313" key="3">
    <source>
        <dbReference type="EMBL" id="MBM7704522.1"/>
    </source>
</evidence>
<proteinExistence type="predicted"/>
<dbReference type="RefSeq" id="WP_205188525.1">
    <property type="nucleotide sequence ID" value="NZ_JAFBFC010000007.1"/>
</dbReference>
<protein>
    <submittedName>
        <fullName evidence="3">Cobalamin biosynthesis protein CobT</fullName>
    </submittedName>
</protein>
<dbReference type="Proteomes" id="UP000809829">
    <property type="component" value="Unassembled WGS sequence"/>
</dbReference>
<feature type="compositionally biased region" description="Low complexity" evidence="1">
    <location>
        <begin position="61"/>
        <end position="76"/>
    </location>
</feature>